<evidence type="ECO:0000259" key="5">
    <source>
        <dbReference type="Pfam" id="PF00775"/>
    </source>
</evidence>
<dbReference type="AlphaFoldDB" id="A0AA88XR20"/>
<dbReference type="GO" id="GO:0016702">
    <property type="term" value="F:oxidoreductase activity, acting on single donors with incorporation of molecular oxygen, incorporation of two atoms of oxygen"/>
    <property type="evidence" value="ECO:0007669"/>
    <property type="project" value="InterPro"/>
</dbReference>
<evidence type="ECO:0000256" key="4">
    <source>
        <dbReference type="SAM" id="SignalP"/>
    </source>
</evidence>
<keyword evidence="2" id="KW-0223">Dioxygenase</keyword>
<dbReference type="InterPro" id="IPR000627">
    <property type="entry name" value="Intradiol_dOase_C"/>
</dbReference>
<organism evidence="6 7">
    <name type="scientific">Pinctada imbricata</name>
    <name type="common">Atlantic pearl-oyster</name>
    <name type="synonym">Pinctada martensii</name>
    <dbReference type="NCBI Taxonomy" id="66713"/>
    <lineage>
        <taxon>Eukaryota</taxon>
        <taxon>Metazoa</taxon>
        <taxon>Spiralia</taxon>
        <taxon>Lophotrochozoa</taxon>
        <taxon>Mollusca</taxon>
        <taxon>Bivalvia</taxon>
        <taxon>Autobranchia</taxon>
        <taxon>Pteriomorphia</taxon>
        <taxon>Pterioida</taxon>
        <taxon>Pterioidea</taxon>
        <taxon>Pteriidae</taxon>
        <taxon>Pinctada</taxon>
    </lineage>
</organism>
<keyword evidence="3" id="KW-0560">Oxidoreductase</keyword>
<feature type="chain" id="PRO_5041701639" description="Intradiol ring-cleavage dioxygenases domain-containing protein" evidence="4">
    <location>
        <begin position="20"/>
        <end position="218"/>
    </location>
</feature>
<dbReference type="PANTHER" id="PTHR33711:SF10">
    <property type="entry name" value="INTRADIOL RING-CLEAVAGE DIOXYGENASES DOMAIN-CONTAINING PROTEIN"/>
    <property type="match status" value="1"/>
</dbReference>
<dbReference type="EMBL" id="VSWD01000010">
    <property type="protein sequence ID" value="KAK3090707.1"/>
    <property type="molecule type" value="Genomic_DNA"/>
</dbReference>
<dbReference type="CDD" id="cd00421">
    <property type="entry name" value="intradiol_dioxygenase"/>
    <property type="match status" value="1"/>
</dbReference>
<dbReference type="GO" id="GO:0008199">
    <property type="term" value="F:ferric iron binding"/>
    <property type="evidence" value="ECO:0007669"/>
    <property type="project" value="InterPro"/>
</dbReference>
<comment type="caution">
    <text evidence="6">The sequence shown here is derived from an EMBL/GenBank/DDBJ whole genome shotgun (WGS) entry which is preliminary data.</text>
</comment>
<protein>
    <recommendedName>
        <fullName evidence="5">Intradiol ring-cleavage dioxygenases domain-containing protein</fullName>
    </recommendedName>
</protein>
<name>A0AA88XR20_PINIB</name>
<evidence type="ECO:0000256" key="3">
    <source>
        <dbReference type="ARBA" id="ARBA00023002"/>
    </source>
</evidence>
<evidence type="ECO:0000256" key="1">
    <source>
        <dbReference type="ARBA" id="ARBA00007825"/>
    </source>
</evidence>
<dbReference type="InterPro" id="IPR050770">
    <property type="entry name" value="Intradiol_RC_Dioxygenase"/>
</dbReference>
<evidence type="ECO:0000313" key="6">
    <source>
        <dbReference type="EMBL" id="KAK3090707.1"/>
    </source>
</evidence>
<evidence type="ECO:0000313" key="7">
    <source>
        <dbReference type="Proteomes" id="UP001186944"/>
    </source>
</evidence>
<dbReference type="Proteomes" id="UP001186944">
    <property type="component" value="Unassembled WGS sequence"/>
</dbReference>
<feature type="domain" description="Intradiol ring-cleavage dioxygenases" evidence="5">
    <location>
        <begin position="34"/>
        <end position="201"/>
    </location>
</feature>
<proteinExistence type="inferred from homology"/>
<dbReference type="PANTHER" id="PTHR33711">
    <property type="entry name" value="DIOXYGENASE, PUTATIVE (AFU_ORTHOLOGUE AFUA_2G02910)-RELATED"/>
    <property type="match status" value="1"/>
</dbReference>
<comment type="similarity">
    <text evidence="1">Belongs to the intradiol ring-cleavage dioxygenase family.</text>
</comment>
<keyword evidence="7" id="KW-1185">Reference proteome</keyword>
<dbReference type="Gene3D" id="2.60.130.10">
    <property type="entry name" value="Aromatic compound dioxygenase"/>
    <property type="match status" value="1"/>
</dbReference>
<evidence type="ECO:0000256" key="2">
    <source>
        <dbReference type="ARBA" id="ARBA00022964"/>
    </source>
</evidence>
<keyword evidence="4" id="KW-0732">Signal</keyword>
<feature type="signal peptide" evidence="4">
    <location>
        <begin position="1"/>
        <end position="19"/>
    </location>
</feature>
<dbReference type="InterPro" id="IPR015889">
    <property type="entry name" value="Intradiol_dOase_core"/>
</dbReference>
<gene>
    <name evidence="6" type="ORF">FSP39_013908</name>
</gene>
<dbReference type="Pfam" id="PF00775">
    <property type="entry name" value="Dioxygenase_C"/>
    <property type="match status" value="1"/>
</dbReference>
<sequence>MEKLYFVLFLVKVVQSVDGQESESVCRPTPHDIVGPYYFPRPPPLIQYCTGDPESHRLENMIVRGHVYKADCLTPLPRVRIEVWQADHAGVYQFSTQCRGFIRTDALGYYEFSTIHPGQYTIDRQNLMYRPSHIHFRVFGRRRHKGLITQLYFAGDPYLGRNDSCSICSSGNPDLIKQPKQLCDDADKYCMDVVDFDIVLERGSGTSVTQEGPNDITE</sequence>
<accession>A0AA88XR20</accession>
<reference evidence="6" key="1">
    <citation type="submission" date="2019-08" db="EMBL/GenBank/DDBJ databases">
        <title>The improved chromosome-level genome for the pearl oyster Pinctada fucata martensii using PacBio sequencing and Hi-C.</title>
        <authorList>
            <person name="Zheng Z."/>
        </authorList>
    </citation>
    <scope>NUCLEOTIDE SEQUENCE</scope>
    <source>
        <strain evidence="6">ZZ-2019</strain>
        <tissue evidence="6">Adductor muscle</tissue>
    </source>
</reference>
<dbReference type="SUPFAM" id="SSF49482">
    <property type="entry name" value="Aromatic compound dioxygenase"/>
    <property type="match status" value="1"/>
</dbReference>